<feature type="domain" description="ABC transporter" evidence="4">
    <location>
        <begin position="32"/>
        <end position="126"/>
    </location>
</feature>
<dbReference type="GO" id="GO:0005524">
    <property type="term" value="F:ATP binding"/>
    <property type="evidence" value="ECO:0007669"/>
    <property type="project" value="InterPro"/>
</dbReference>
<evidence type="ECO:0000259" key="4">
    <source>
        <dbReference type="Pfam" id="PF00005"/>
    </source>
</evidence>
<evidence type="ECO:0000313" key="6">
    <source>
        <dbReference type="Proteomes" id="UP000195305"/>
    </source>
</evidence>
<comment type="caution">
    <text evidence="5">The sequence shown here is derived from an EMBL/GenBank/DDBJ whole genome shotgun (WGS) entry which is preliminary data.</text>
</comment>
<dbReference type="Pfam" id="PF00005">
    <property type="entry name" value="ABC_tran"/>
    <property type="match status" value="1"/>
</dbReference>
<keyword evidence="2" id="KW-1278">Translocase</keyword>
<dbReference type="EMBL" id="NFLJ01000001">
    <property type="protein sequence ID" value="OUQ36573.1"/>
    <property type="molecule type" value="Genomic_DNA"/>
</dbReference>
<evidence type="ECO:0000313" key="5">
    <source>
        <dbReference type="EMBL" id="OUQ36573.1"/>
    </source>
</evidence>
<dbReference type="GO" id="GO:0055052">
    <property type="term" value="C:ATP-binding cassette (ABC) transporter complex, substrate-binding subunit-containing"/>
    <property type="evidence" value="ECO:0007669"/>
    <property type="project" value="TreeGrafter"/>
</dbReference>
<proteinExistence type="predicted"/>
<reference evidence="5 6" key="1">
    <citation type="journal article" date="2018" name="BMC Genomics">
        <title>Whole genome sequencing and function prediction of 133 gut anaerobes isolated from chicken caecum in pure cultures.</title>
        <authorList>
            <person name="Medvecky M."/>
            <person name="Cejkova D."/>
            <person name="Polansky O."/>
            <person name="Karasova D."/>
            <person name="Kubasova T."/>
            <person name="Cizek A."/>
            <person name="Rychlik I."/>
        </authorList>
    </citation>
    <scope>NUCLEOTIDE SEQUENCE [LARGE SCALE GENOMIC DNA]</scope>
    <source>
        <strain evidence="5 6">An13</strain>
    </source>
</reference>
<keyword evidence="1" id="KW-1003">Cell membrane</keyword>
<name>A0A1Y4T6J0_9FIRM</name>
<organism evidence="5 6">
    <name type="scientific">Massilimicrobiota timonensis</name>
    <dbReference type="NCBI Taxonomy" id="1776392"/>
    <lineage>
        <taxon>Bacteria</taxon>
        <taxon>Bacillati</taxon>
        <taxon>Bacillota</taxon>
        <taxon>Erysipelotrichia</taxon>
        <taxon>Erysipelotrichales</taxon>
        <taxon>Erysipelotrichaceae</taxon>
        <taxon>Massilimicrobiota</taxon>
    </lineage>
</organism>
<dbReference type="PANTHER" id="PTHR43875">
    <property type="entry name" value="MALTODEXTRIN IMPORT ATP-BINDING PROTEIN MSMX"/>
    <property type="match status" value="1"/>
</dbReference>
<dbReference type="InterPro" id="IPR003439">
    <property type="entry name" value="ABC_transporter-like_ATP-bd"/>
</dbReference>
<dbReference type="Gene3D" id="3.40.50.300">
    <property type="entry name" value="P-loop containing nucleotide triphosphate hydrolases"/>
    <property type="match status" value="1"/>
</dbReference>
<dbReference type="GO" id="GO:0016887">
    <property type="term" value="F:ATP hydrolysis activity"/>
    <property type="evidence" value="ECO:0007669"/>
    <property type="project" value="InterPro"/>
</dbReference>
<dbReference type="SUPFAM" id="SSF52540">
    <property type="entry name" value="P-loop containing nucleoside triphosphate hydrolases"/>
    <property type="match status" value="1"/>
</dbReference>
<dbReference type="InterPro" id="IPR047641">
    <property type="entry name" value="ABC_transpr_MalK/UgpC-like"/>
</dbReference>
<evidence type="ECO:0000256" key="1">
    <source>
        <dbReference type="ARBA" id="ARBA00022475"/>
    </source>
</evidence>
<dbReference type="AlphaFoldDB" id="A0A1Y4T6J0"/>
<keyword evidence="3" id="KW-0472">Membrane</keyword>
<evidence type="ECO:0000256" key="3">
    <source>
        <dbReference type="ARBA" id="ARBA00023136"/>
    </source>
</evidence>
<protein>
    <submittedName>
        <fullName evidence="5">Spermidine/putrescine ABC transporter</fullName>
    </submittedName>
</protein>
<dbReference type="PANTHER" id="PTHR43875:SF15">
    <property type="entry name" value="TREHALOSE IMPORT ATP-BINDING PROTEIN SUGC"/>
    <property type="match status" value="1"/>
</dbReference>
<sequence>MQNTKMLGKRESMSKLELYNIYAGYEESKPVLKDISFFVEKGEFIVLLGTSGCGKTTILNLIAGMIPISAGELYIDGVKSNDTPPRKRNIAMVFQNYALYPTMTAYENIAFPLQNAHYKKRISTRLSRASPLN</sequence>
<gene>
    <name evidence="5" type="ORF">B5E75_00085</name>
</gene>
<dbReference type="Proteomes" id="UP000195305">
    <property type="component" value="Unassembled WGS sequence"/>
</dbReference>
<keyword evidence="6" id="KW-1185">Reference proteome</keyword>
<dbReference type="InterPro" id="IPR027417">
    <property type="entry name" value="P-loop_NTPase"/>
</dbReference>
<accession>A0A1Y4T6J0</accession>
<evidence type="ECO:0000256" key="2">
    <source>
        <dbReference type="ARBA" id="ARBA00022967"/>
    </source>
</evidence>